<feature type="transmembrane region" description="Helical" evidence="7">
    <location>
        <begin position="61"/>
        <end position="84"/>
    </location>
</feature>
<feature type="domain" description="Bacterial sugar transferase" evidence="8">
    <location>
        <begin position="294"/>
        <end position="477"/>
    </location>
</feature>
<keyword evidence="5 7" id="KW-1133">Transmembrane helix</keyword>
<dbReference type="Pfam" id="PF13727">
    <property type="entry name" value="CoA_binding_3"/>
    <property type="match status" value="1"/>
</dbReference>
<dbReference type="GO" id="GO:0016020">
    <property type="term" value="C:membrane"/>
    <property type="evidence" value="ECO:0007669"/>
    <property type="project" value="UniProtKB-SubCell"/>
</dbReference>
<dbReference type="HOGENOM" id="CLU_024920_0_1_6"/>
<dbReference type="Gene3D" id="3.40.50.720">
    <property type="entry name" value="NAD(P)-binding Rossmann-like Domain"/>
    <property type="match status" value="1"/>
</dbReference>
<name>Q2SD98_HAHCH</name>
<dbReference type="PANTHER" id="PTHR30576:SF21">
    <property type="entry name" value="UDP-GLUCOSE:UNDECAPRENYL-PHOSPHATE GLUCOSE-1-PHOSPHATE TRANSFERASE"/>
    <property type="match status" value="1"/>
</dbReference>
<evidence type="ECO:0000256" key="7">
    <source>
        <dbReference type="SAM" id="Phobius"/>
    </source>
</evidence>
<dbReference type="GO" id="GO:0009242">
    <property type="term" value="P:colanic acid biosynthetic process"/>
    <property type="evidence" value="ECO:0007669"/>
    <property type="project" value="TreeGrafter"/>
</dbReference>
<feature type="transmembrane region" description="Helical" evidence="7">
    <location>
        <begin position="124"/>
        <end position="142"/>
    </location>
</feature>
<protein>
    <submittedName>
        <fullName evidence="9">Putative colanic acid biosynthsis UDP-glucose lipid carrier transferase</fullName>
    </submittedName>
</protein>
<evidence type="ECO:0000256" key="6">
    <source>
        <dbReference type="ARBA" id="ARBA00023136"/>
    </source>
</evidence>
<dbReference type="Proteomes" id="UP000000238">
    <property type="component" value="Chromosome"/>
</dbReference>
<dbReference type="AlphaFoldDB" id="Q2SD98"/>
<dbReference type="Pfam" id="PF02397">
    <property type="entry name" value="Bac_transf"/>
    <property type="match status" value="1"/>
</dbReference>
<dbReference type="InterPro" id="IPR017475">
    <property type="entry name" value="EPS_sugar_tfrase"/>
</dbReference>
<evidence type="ECO:0000259" key="8">
    <source>
        <dbReference type="Pfam" id="PF02397"/>
    </source>
</evidence>
<accession>Q2SD98</accession>
<keyword evidence="4 7" id="KW-0812">Transmembrane</keyword>
<comment type="subcellular location">
    <subcellularLocation>
        <location evidence="1">Membrane</location>
        <topology evidence="1">Multi-pass membrane protein</topology>
    </subcellularLocation>
</comment>
<feature type="transmembrane region" description="Helical" evidence="7">
    <location>
        <begin position="96"/>
        <end position="118"/>
    </location>
</feature>
<dbReference type="InterPro" id="IPR017473">
    <property type="entry name" value="Undecaprenyl-P_gluc_Ptfrase"/>
</dbReference>
<sequence>MGIFQFSGSKTEPELSSGMSPLIRPQYSKILALFRAIDSLAIHFCLLGTLALFGVTWNESYSWLSIMFVITFGFCAEISQIYYLMRGLTTGKLAWYIVRSWMFALVLISPFAILGLLPNIDLEALAYWAIAVPATLVSLHLLRRIALFSIRRRNVSSKRVGIVGATTLGVRLYDSLSNMPWLGYKLAGFYDDRIDMTDLTRRVTIEEKALCGGFDKLYEDVHSGKVDTIYITLPMCAERRIKDMMDRLADTTVTAYVIPDFFSFNLLYSRLTTIRGIPAISVYDSPLVDHGFAKRMTDIALGLFFIMVTAIPMLIIAAAVKITSPGPVLFKQTRYGIGGGPIKVWKFRSMTVCQDGDNIQQATKNDARLTRIGGFLRRTSLDELPQFFNVLGGSMSIVGPRPHAVAHNEYYRQHIKGYMLRHKVKPGITGLAQVNGFRGETAEMKDMSGRIWYDLEYIRHWSLGMDFKIIFMTVFKGFVGKKAY</sequence>
<keyword evidence="10" id="KW-1185">Reference proteome</keyword>
<dbReference type="SUPFAM" id="SSF51735">
    <property type="entry name" value="NAD(P)-binding Rossmann-fold domains"/>
    <property type="match status" value="1"/>
</dbReference>
<reference evidence="9 10" key="1">
    <citation type="journal article" date="2005" name="Nucleic Acids Res.">
        <title>Genomic blueprint of Hahella chejuensis, a marine microbe producing an algicidal agent.</title>
        <authorList>
            <person name="Jeong H."/>
            <person name="Yim J.H."/>
            <person name="Lee C."/>
            <person name="Choi S.-H."/>
            <person name="Park Y.K."/>
            <person name="Yoon S.H."/>
            <person name="Hur C.-G."/>
            <person name="Kang H.-Y."/>
            <person name="Kim D."/>
            <person name="Lee H.H."/>
            <person name="Park K.H."/>
            <person name="Park S.-H."/>
            <person name="Park H.-S."/>
            <person name="Lee H.K."/>
            <person name="Oh T.K."/>
            <person name="Kim J.F."/>
        </authorList>
    </citation>
    <scope>NUCLEOTIDE SEQUENCE [LARGE SCALE GENOMIC DNA]</scope>
    <source>
        <strain evidence="9 10">KCTC 2396</strain>
    </source>
</reference>
<evidence type="ECO:0000256" key="4">
    <source>
        <dbReference type="ARBA" id="ARBA00022692"/>
    </source>
</evidence>
<evidence type="ECO:0000256" key="5">
    <source>
        <dbReference type="ARBA" id="ARBA00022989"/>
    </source>
</evidence>
<organism evidence="9 10">
    <name type="scientific">Hahella chejuensis (strain KCTC 2396)</name>
    <dbReference type="NCBI Taxonomy" id="349521"/>
    <lineage>
        <taxon>Bacteria</taxon>
        <taxon>Pseudomonadati</taxon>
        <taxon>Pseudomonadota</taxon>
        <taxon>Gammaproteobacteria</taxon>
        <taxon>Oceanospirillales</taxon>
        <taxon>Hahellaceae</taxon>
        <taxon>Hahella</taxon>
    </lineage>
</organism>
<dbReference type="EMBL" id="CP000155">
    <property type="protein sequence ID" value="ABC31376.1"/>
    <property type="molecule type" value="Genomic_DNA"/>
</dbReference>
<comment type="similarity">
    <text evidence="2">Belongs to the bacterial sugar transferase family.</text>
</comment>
<proteinExistence type="inferred from homology"/>
<dbReference type="InterPro" id="IPR003362">
    <property type="entry name" value="Bact_transf"/>
</dbReference>
<dbReference type="GO" id="GO:0089702">
    <property type="term" value="F:undecaprenyl-phosphate glucose phosphotransferase activity"/>
    <property type="evidence" value="ECO:0007669"/>
    <property type="project" value="TreeGrafter"/>
</dbReference>
<dbReference type="NCBIfam" id="TIGR03025">
    <property type="entry name" value="EPS_sugtrans"/>
    <property type="match status" value="1"/>
</dbReference>
<feature type="transmembrane region" description="Helical" evidence="7">
    <location>
        <begin position="299"/>
        <end position="320"/>
    </location>
</feature>
<dbReference type="InterPro" id="IPR036291">
    <property type="entry name" value="NAD(P)-bd_dom_sf"/>
</dbReference>
<dbReference type="PANTHER" id="PTHR30576">
    <property type="entry name" value="COLANIC BIOSYNTHESIS UDP-GLUCOSE LIPID CARRIER TRANSFERASE"/>
    <property type="match status" value="1"/>
</dbReference>
<keyword evidence="3 9" id="KW-0808">Transferase</keyword>
<evidence type="ECO:0000313" key="10">
    <source>
        <dbReference type="Proteomes" id="UP000000238"/>
    </source>
</evidence>
<dbReference type="NCBIfam" id="TIGR03023">
    <property type="entry name" value="WcaJ_sugtrans"/>
    <property type="match status" value="1"/>
</dbReference>
<gene>
    <name evidence="9" type="primary">wcaJ</name>
    <name evidence="9" type="ordered locus">HCH_04677</name>
</gene>
<dbReference type="eggNOG" id="COG1086">
    <property type="taxonomic scope" value="Bacteria"/>
</dbReference>
<evidence type="ECO:0000313" key="9">
    <source>
        <dbReference type="EMBL" id="ABC31376.1"/>
    </source>
</evidence>
<evidence type="ECO:0000256" key="1">
    <source>
        <dbReference type="ARBA" id="ARBA00004141"/>
    </source>
</evidence>
<evidence type="ECO:0000256" key="3">
    <source>
        <dbReference type="ARBA" id="ARBA00022679"/>
    </source>
</evidence>
<keyword evidence="6 7" id="KW-0472">Membrane</keyword>
<dbReference type="KEGG" id="hch:HCH_04677"/>
<dbReference type="STRING" id="349521.HCH_04677"/>
<feature type="transmembrane region" description="Helical" evidence="7">
    <location>
        <begin position="32"/>
        <end position="55"/>
    </location>
</feature>
<evidence type="ECO:0000256" key="2">
    <source>
        <dbReference type="ARBA" id="ARBA00006464"/>
    </source>
</evidence>
<dbReference type="eggNOG" id="COG2148">
    <property type="taxonomic scope" value="Bacteria"/>
</dbReference>